<sequence length="147" mass="16980">MLKKYRGSDIMKKVQTRRNRRQPKPRKKNRSMSTSACIGIIVLMICITGLVQLKVQTRLASINSAIDRQTRALEDMDKTYKDMTASLDEIKNSDDIMRKAKFQLGMVYPDNDQIKYIDVAVREKENDVNENVYLNPVISVLHIFNGK</sequence>
<reference evidence="3" key="1">
    <citation type="submission" date="2016-01" db="EMBL/GenBank/DDBJ databases">
        <authorList>
            <person name="Mitreva M."/>
            <person name="Pepin K.H."/>
            <person name="Mihindukulasuriya K.A."/>
            <person name="Fulton R."/>
            <person name="Fronick C."/>
            <person name="O'Laughlin M."/>
            <person name="Miner T."/>
            <person name="Herter B."/>
            <person name="Rosa B.A."/>
            <person name="Cordes M."/>
            <person name="Tomlinson C."/>
            <person name="Wollam A."/>
            <person name="Palsikar V.B."/>
            <person name="Mardis E.R."/>
            <person name="Wilson R.K."/>
        </authorList>
    </citation>
    <scope>NUCLEOTIDE SEQUENCE [LARGE SCALE GENOMIC DNA]</scope>
    <source>
        <strain evidence="3">DNF00729</strain>
    </source>
</reference>
<accession>A0A134AG21</accession>
<dbReference type="Proteomes" id="UP000070442">
    <property type="component" value="Unassembled WGS sequence"/>
</dbReference>
<feature type="compositionally biased region" description="Basic and acidic residues" evidence="1">
    <location>
        <begin position="1"/>
        <end position="12"/>
    </location>
</feature>
<feature type="region of interest" description="Disordered" evidence="1">
    <location>
        <begin position="1"/>
        <end position="31"/>
    </location>
</feature>
<keyword evidence="2" id="KW-0131">Cell cycle</keyword>
<keyword evidence="2" id="KW-0132">Cell division</keyword>
<comment type="caution">
    <text evidence="2">The sequence shown here is derived from an EMBL/GenBank/DDBJ whole genome shotgun (WGS) entry which is preliminary data.</text>
</comment>
<organism evidence="2 3">
    <name type="scientific">Aedoeadaptatus coxii</name>
    <dbReference type="NCBI Taxonomy" id="755172"/>
    <lineage>
        <taxon>Bacteria</taxon>
        <taxon>Bacillati</taxon>
        <taxon>Bacillota</taxon>
        <taxon>Tissierellia</taxon>
        <taxon>Tissierellales</taxon>
        <taxon>Peptoniphilaceae</taxon>
        <taxon>Aedoeadaptatus</taxon>
    </lineage>
</organism>
<dbReference type="AlphaFoldDB" id="A0A134AG21"/>
<evidence type="ECO:0000313" key="3">
    <source>
        <dbReference type="Proteomes" id="UP000070442"/>
    </source>
</evidence>
<dbReference type="EMBL" id="LSDG01000027">
    <property type="protein sequence ID" value="KXB66624.1"/>
    <property type="molecule type" value="Genomic_DNA"/>
</dbReference>
<proteinExistence type="predicted"/>
<dbReference type="STRING" id="755172.HMPREF1863_01006"/>
<name>A0A134AG21_9FIRM</name>
<dbReference type="PATRIC" id="fig|755172.3.peg.965"/>
<keyword evidence="3" id="KW-1185">Reference proteome</keyword>
<evidence type="ECO:0000256" key="1">
    <source>
        <dbReference type="SAM" id="MobiDB-lite"/>
    </source>
</evidence>
<protein>
    <submittedName>
        <fullName evidence="2">Putative cell division protein FtsL</fullName>
    </submittedName>
</protein>
<gene>
    <name evidence="2" type="ORF">HMPREF1863_01006</name>
</gene>
<feature type="compositionally biased region" description="Basic residues" evidence="1">
    <location>
        <begin position="14"/>
        <end position="30"/>
    </location>
</feature>
<dbReference type="GO" id="GO:0051301">
    <property type="term" value="P:cell division"/>
    <property type="evidence" value="ECO:0007669"/>
    <property type="project" value="UniProtKB-KW"/>
</dbReference>
<evidence type="ECO:0000313" key="2">
    <source>
        <dbReference type="EMBL" id="KXB66624.1"/>
    </source>
</evidence>